<evidence type="ECO:0000259" key="4">
    <source>
        <dbReference type="PROSITE" id="PS51194"/>
    </source>
</evidence>
<gene>
    <name evidence="5" type="ORF">VaNZ11_007476</name>
</gene>
<feature type="compositionally biased region" description="Basic and acidic residues" evidence="2">
    <location>
        <begin position="477"/>
        <end position="487"/>
    </location>
</feature>
<name>A0ABQ5S311_9CHLO</name>
<feature type="region of interest" description="Disordered" evidence="2">
    <location>
        <begin position="134"/>
        <end position="162"/>
    </location>
</feature>
<evidence type="ECO:0000259" key="3">
    <source>
        <dbReference type="PROSITE" id="PS51192"/>
    </source>
</evidence>
<keyword evidence="1" id="KW-0378">Hydrolase</keyword>
<dbReference type="InterPro" id="IPR038718">
    <property type="entry name" value="SNF2-like_sf"/>
</dbReference>
<dbReference type="CDD" id="cd18793">
    <property type="entry name" value="SF2_C_SNF"/>
    <property type="match status" value="1"/>
</dbReference>
<feature type="region of interest" description="Disordered" evidence="2">
    <location>
        <begin position="404"/>
        <end position="425"/>
    </location>
</feature>
<feature type="domain" description="Helicase C-terminal" evidence="4">
    <location>
        <begin position="606"/>
        <end position="776"/>
    </location>
</feature>
<feature type="region of interest" description="Disordered" evidence="2">
    <location>
        <begin position="71"/>
        <end position="91"/>
    </location>
</feature>
<dbReference type="InterPro" id="IPR027417">
    <property type="entry name" value="P-loop_NTPase"/>
</dbReference>
<dbReference type="PANTHER" id="PTHR10799">
    <property type="entry name" value="SNF2/RAD54 HELICASE FAMILY"/>
    <property type="match status" value="1"/>
</dbReference>
<evidence type="ECO:0000313" key="5">
    <source>
        <dbReference type="EMBL" id="GLI64292.1"/>
    </source>
</evidence>
<protein>
    <submittedName>
        <fullName evidence="5">Uncharacterized protein</fullName>
    </submittedName>
</protein>
<dbReference type="InterPro" id="IPR000330">
    <property type="entry name" value="SNF2_N"/>
</dbReference>
<organism evidence="5 6">
    <name type="scientific">Volvox africanus</name>
    <dbReference type="NCBI Taxonomy" id="51714"/>
    <lineage>
        <taxon>Eukaryota</taxon>
        <taxon>Viridiplantae</taxon>
        <taxon>Chlorophyta</taxon>
        <taxon>core chlorophytes</taxon>
        <taxon>Chlorophyceae</taxon>
        <taxon>CS clade</taxon>
        <taxon>Chlamydomonadales</taxon>
        <taxon>Volvocaceae</taxon>
        <taxon>Volvox</taxon>
    </lineage>
</organism>
<feature type="non-terminal residue" evidence="5">
    <location>
        <position position="1"/>
    </location>
</feature>
<dbReference type="SMART" id="SM00490">
    <property type="entry name" value="HELICc"/>
    <property type="match status" value="1"/>
</dbReference>
<evidence type="ECO:0000256" key="1">
    <source>
        <dbReference type="ARBA" id="ARBA00022801"/>
    </source>
</evidence>
<keyword evidence="6" id="KW-1185">Reference proteome</keyword>
<dbReference type="Proteomes" id="UP001165090">
    <property type="component" value="Unassembled WGS sequence"/>
</dbReference>
<evidence type="ECO:0000256" key="2">
    <source>
        <dbReference type="SAM" id="MobiDB-lite"/>
    </source>
</evidence>
<dbReference type="SMART" id="SM00487">
    <property type="entry name" value="DEXDc"/>
    <property type="match status" value="1"/>
</dbReference>
<dbReference type="Gene3D" id="3.40.50.300">
    <property type="entry name" value="P-loop containing nucleotide triphosphate hydrolases"/>
    <property type="match status" value="1"/>
</dbReference>
<dbReference type="PROSITE" id="PS51192">
    <property type="entry name" value="HELICASE_ATP_BIND_1"/>
    <property type="match status" value="1"/>
</dbReference>
<proteinExistence type="predicted"/>
<dbReference type="Gene3D" id="3.40.50.10810">
    <property type="entry name" value="Tandem AAA-ATPase domain"/>
    <property type="match status" value="1"/>
</dbReference>
<dbReference type="Pfam" id="PF00176">
    <property type="entry name" value="SNF2-rel_dom"/>
    <property type="match status" value="2"/>
</dbReference>
<dbReference type="PROSITE" id="PS51194">
    <property type="entry name" value="HELICASE_CTER"/>
    <property type="match status" value="1"/>
</dbReference>
<feature type="compositionally biased region" description="Basic and acidic residues" evidence="2">
    <location>
        <begin position="135"/>
        <end position="144"/>
    </location>
</feature>
<dbReference type="Pfam" id="PF00271">
    <property type="entry name" value="Helicase_C"/>
    <property type="match status" value="1"/>
</dbReference>
<evidence type="ECO:0000313" key="6">
    <source>
        <dbReference type="Proteomes" id="UP001165090"/>
    </source>
</evidence>
<feature type="region of interest" description="Disordered" evidence="2">
    <location>
        <begin position="461"/>
        <end position="487"/>
    </location>
</feature>
<feature type="domain" description="Helicase ATP-binding" evidence="3">
    <location>
        <begin position="189"/>
        <end position="358"/>
    </location>
</feature>
<comment type="caution">
    <text evidence="5">The sequence shown here is derived from an EMBL/GenBank/DDBJ whole genome shotgun (WGS) entry which is preliminary data.</text>
</comment>
<dbReference type="SUPFAM" id="SSF52540">
    <property type="entry name" value="P-loop containing nucleoside triphosphate hydrolases"/>
    <property type="match status" value="2"/>
</dbReference>
<dbReference type="InterPro" id="IPR014001">
    <property type="entry name" value="Helicase_ATP-bd"/>
</dbReference>
<accession>A0ABQ5S311</accession>
<dbReference type="EMBL" id="BSDZ01000019">
    <property type="protein sequence ID" value="GLI64292.1"/>
    <property type="molecule type" value="Genomic_DNA"/>
</dbReference>
<sequence>MQVSCEFKLFNYLIPFELILRQKVFCAMASVQAAVNDAELDRSPSTNLEHSDDSVLSGKLSPLNKCLDEEYCEQSGSDSEDDDCQDQLGQDCGDPHDKAQVLELVGRSQLYSSWLAEQCKDIVEEILAANAASYHNEEDKDQPPAKRRKTKAAAGRGQKDTAPSATQVLLPLMKAELRDYQLRGVVWMISLYKNGVSGILADEMGLGKTIQTIGFISYLWMHCKGGSGKCLVVGPLSTLGNWEAEFHRFCPDIPVLVYHGAPEQRAAMRLEHMSEGNGKQMPVIITSYDVAMMDRRHLERHTWKLLVVDEGHRLKNYNCKLLKELRSLKTGSRLLLTGTPLQNNLRELWSLLSFCMPQVFNDVDKFLDWFDIHTVDTANANGIPCMPTGSFSVPVTVAAGVGGAQAAQKRRGRKKAAAADDKKATVESGGAAAAAGMEPQAAAACKMDSGAGNAASSSAAVGVGASSSSGGGNDVVNRNREEQQDKSEQQLATATMVSRLHAILKPFVLRRVKTDVNIGIPPKQEVVLYAEMTEVQKKLTLALANRSLEEELDKEGGSLRNFSLNNLLMQMRKVCNHPDLITGRASGSLEYPSPSELVAQCGKLALLERLLKHLRAGGHRVLIFSQMTEMLNVIESYLQNLDIGSLRIDGSVDLQTRKQEIAEFQDPNSDKWVFLLSTRAGGLGINLTAADTVIIYDSDWNPHQDSQAMDRCHRIGQTKPVLVFRLVTANSVENRMLAKADSKKALERVVIKKGAFKELLQSKTSSTSAEELMKLMNLDRRDQGLAQSGVVSEDMLKKLLDRSHLVAAAAVSSGPTQAGGSRGKARKGACAAKGATIGMGTAVAAPEGAGRVAIPPYPLVGVGYEVVLEDAHSGTGLLQAIDGQ</sequence>
<dbReference type="InterPro" id="IPR001650">
    <property type="entry name" value="Helicase_C-like"/>
</dbReference>
<reference evidence="5 6" key="1">
    <citation type="journal article" date="2023" name="IScience">
        <title>Expanded male sex-determining region conserved during the evolution of homothallism in the green alga Volvox.</title>
        <authorList>
            <person name="Yamamoto K."/>
            <person name="Matsuzaki R."/>
            <person name="Mahakham W."/>
            <person name="Heman W."/>
            <person name="Sekimoto H."/>
            <person name="Kawachi M."/>
            <person name="Minakuchi Y."/>
            <person name="Toyoda A."/>
            <person name="Nozaki H."/>
        </authorList>
    </citation>
    <scope>NUCLEOTIDE SEQUENCE [LARGE SCALE GENOMIC DNA]</scope>
    <source>
        <strain evidence="5 6">NIES-4468</strain>
    </source>
</reference>
<dbReference type="InterPro" id="IPR049730">
    <property type="entry name" value="SNF2/RAD54-like_C"/>
</dbReference>